<gene>
    <name evidence="1" type="ORF">NCGR_LOCUS47331</name>
</gene>
<sequence>MGDCHLAKIFVSLPSNSKSRALASGVSKSRALASGPCSCPPSKTNEKRIKTLPTLLYLLSHNTTAGVDHAATPCSSPWRPPGSMEAWGSNAQLQPSRRADIFGKSYFFEALVLCFQTPSLCYMSCSPGMRLPRTSPPSVAPVPHVGHPSGQHIAMNKEVHLQARVHVIVAGTEESNTDEGWNFQENAMKQLQNFLAPLLILGLMLSSMSSSTADQKEVWHCWKQASWCLGTKLCSVQEMNLEKSARTIGKMN</sequence>
<dbReference type="Proteomes" id="UP000604825">
    <property type="component" value="Unassembled WGS sequence"/>
</dbReference>
<dbReference type="AlphaFoldDB" id="A0A811R2J7"/>
<keyword evidence="2" id="KW-1185">Reference proteome</keyword>
<dbReference type="EMBL" id="CAJGYO010000012">
    <property type="protein sequence ID" value="CAD6264026.1"/>
    <property type="molecule type" value="Genomic_DNA"/>
</dbReference>
<name>A0A811R2J7_9POAL</name>
<evidence type="ECO:0000313" key="2">
    <source>
        <dbReference type="Proteomes" id="UP000604825"/>
    </source>
</evidence>
<proteinExistence type="predicted"/>
<reference evidence="1" key="1">
    <citation type="submission" date="2020-10" db="EMBL/GenBank/DDBJ databases">
        <authorList>
            <person name="Han B."/>
            <person name="Lu T."/>
            <person name="Zhao Q."/>
            <person name="Huang X."/>
            <person name="Zhao Y."/>
        </authorList>
    </citation>
    <scope>NUCLEOTIDE SEQUENCE</scope>
</reference>
<organism evidence="1 2">
    <name type="scientific">Miscanthus lutarioriparius</name>
    <dbReference type="NCBI Taxonomy" id="422564"/>
    <lineage>
        <taxon>Eukaryota</taxon>
        <taxon>Viridiplantae</taxon>
        <taxon>Streptophyta</taxon>
        <taxon>Embryophyta</taxon>
        <taxon>Tracheophyta</taxon>
        <taxon>Spermatophyta</taxon>
        <taxon>Magnoliopsida</taxon>
        <taxon>Liliopsida</taxon>
        <taxon>Poales</taxon>
        <taxon>Poaceae</taxon>
        <taxon>PACMAD clade</taxon>
        <taxon>Panicoideae</taxon>
        <taxon>Andropogonodae</taxon>
        <taxon>Andropogoneae</taxon>
        <taxon>Saccharinae</taxon>
        <taxon>Miscanthus</taxon>
    </lineage>
</organism>
<accession>A0A811R2J7</accession>
<comment type="caution">
    <text evidence="1">The sequence shown here is derived from an EMBL/GenBank/DDBJ whole genome shotgun (WGS) entry which is preliminary data.</text>
</comment>
<evidence type="ECO:0000313" key="1">
    <source>
        <dbReference type="EMBL" id="CAD6264026.1"/>
    </source>
</evidence>
<protein>
    <submittedName>
        <fullName evidence="1">Uncharacterized protein</fullName>
    </submittedName>
</protein>